<keyword evidence="6" id="KW-1185">Reference proteome</keyword>
<comment type="pathway">
    <text evidence="1">Amino-acid biosynthesis; L-asparagine biosynthesis; L-asparagine from L-aspartate (L-Gln route): step 1/1.</text>
</comment>
<comment type="catalytic activity">
    <reaction evidence="3">
        <text>L-aspartate + L-glutamine + ATP + H2O = L-asparagine + L-glutamate + AMP + diphosphate + H(+)</text>
        <dbReference type="Rhea" id="RHEA:12228"/>
        <dbReference type="ChEBI" id="CHEBI:15377"/>
        <dbReference type="ChEBI" id="CHEBI:15378"/>
        <dbReference type="ChEBI" id="CHEBI:29985"/>
        <dbReference type="ChEBI" id="CHEBI:29991"/>
        <dbReference type="ChEBI" id="CHEBI:30616"/>
        <dbReference type="ChEBI" id="CHEBI:33019"/>
        <dbReference type="ChEBI" id="CHEBI:58048"/>
        <dbReference type="ChEBI" id="CHEBI:58359"/>
        <dbReference type="ChEBI" id="CHEBI:456215"/>
        <dbReference type="EC" id="6.3.5.4"/>
    </reaction>
</comment>
<dbReference type="InterPro" id="IPR051786">
    <property type="entry name" value="ASN_synthetase/amidase"/>
</dbReference>
<dbReference type="PANTHER" id="PTHR43284:SF1">
    <property type="entry name" value="ASPARAGINE SYNTHETASE"/>
    <property type="match status" value="1"/>
</dbReference>
<dbReference type="EMBL" id="FXAW01000006">
    <property type="protein sequence ID" value="SMG42263.1"/>
    <property type="molecule type" value="Genomic_DNA"/>
</dbReference>
<name>A0A1X7KLE9_9BACT</name>
<dbReference type="GO" id="GO:0006529">
    <property type="term" value="P:asparagine biosynthetic process"/>
    <property type="evidence" value="ECO:0007669"/>
    <property type="project" value="InterPro"/>
</dbReference>
<feature type="domain" description="Asparagine synthetase" evidence="4">
    <location>
        <begin position="54"/>
        <end position="336"/>
    </location>
</feature>
<proteinExistence type="predicted"/>
<dbReference type="Gene3D" id="3.40.50.620">
    <property type="entry name" value="HUPs"/>
    <property type="match status" value="1"/>
</dbReference>
<evidence type="ECO:0000313" key="5">
    <source>
        <dbReference type="EMBL" id="SMG42263.1"/>
    </source>
</evidence>
<reference evidence="6" key="1">
    <citation type="submission" date="2017-04" db="EMBL/GenBank/DDBJ databases">
        <authorList>
            <person name="Varghese N."/>
            <person name="Submissions S."/>
        </authorList>
    </citation>
    <scope>NUCLEOTIDE SEQUENCE [LARGE SCALE GENOMIC DNA]</scope>
    <source>
        <strain evidence="6">DSM 4125</strain>
    </source>
</reference>
<dbReference type="SUPFAM" id="SSF52402">
    <property type="entry name" value="Adenine nucleotide alpha hydrolases-like"/>
    <property type="match status" value="1"/>
</dbReference>
<evidence type="ECO:0000313" key="6">
    <source>
        <dbReference type="Proteomes" id="UP000193804"/>
    </source>
</evidence>
<gene>
    <name evidence="5" type="ORF">SAMN05661096_02879</name>
</gene>
<dbReference type="Proteomes" id="UP000193804">
    <property type="component" value="Unassembled WGS sequence"/>
</dbReference>
<evidence type="ECO:0000256" key="2">
    <source>
        <dbReference type="ARBA" id="ARBA00012737"/>
    </source>
</evidence>
<dbReference type="PANTHER" id="PTHR43284">
    <property type="entry name" value="ASPARAGINE SYNTHETASE (GLUTAMINE-HYDROLYZING)"/>
    <property type="match status" value="1"/>
</dbReference>
<dbReference type="InterPro" id="IPR001962">
    <property type="entry name" value="Asn_synthase"/>
</dbReference>
<dbReference type="EC" id="6.3.5.4" evidence="2"/>
<sequence length="417" mass="48726">MSEIEKTILELNLLGSSINIDDPFRKQFLDTYEANLLEKFDAFETEKEIDFVKLEKVLTEAILPKIKNKVPVVFLSGGIDSTVIAHVLYKNNIPFQACSFFDSEEDPSIAYVEYLEKKYNIVSEKYFLDYDKLRANYQQYFTHYQSPNLDYAFLSMCSLVNDFCGKSNSNGDLIFLDGIEGDNLFGYKNNSKLFFQSFIRGVTSYQLSNSKIYDNRRLNIYSSSLIDDYSLNSLYQNFIFPKLLTKKQAAVAKTDLNNRLIEIAPNLSFHSKNMLGMLYYMGRRVAYKNFLPIKNFGNEVLYPFIDKEVLKFGFRLDNKIKIKPVIKYPLKAFLEKEGYSKWFVFSEKRGMGFDIFNVISFDDIEQGLKNISQHFDLKEYTTCHNYLYNLYSKRDKAVDHFLFGIAMSSKYLEHHYG</sequence>
<dbReference type="Pfam" id="PF00733">
    <property type="entry name" value="Asn_synthase"/>
    <property type="match status" value="1"/>
</dbReference>
<organism evidence="5 6">
    <name type="scientific">Marivirga sericea</name>
    <dbReference type="NCBI Taxonomy" id="1028"/>
    <lineage>
        <taxon>Bacteria</taxon>
        <taxon>Pseudomonadati</taxon>
        <taxon>Bacteroidota</taxon>
        <taxon>Cytophagia</taxon>
        <taxon>Cytophagales</taxon>
        <taxon>Marivirgaceae</taxon>
        <taxon>Marivirga</taxon>
    </lineage>
</organism>
<evidence type="ECO:0000256" key="1">
    <source>
        <dbReference type="ARBA" id="ARBA00005187"/>
    </source>
</evidence>
<dbReference type="InterPro" id="IPR014729">
    <property type="entry name" value="Rossmann-like_a/b/a_fold"/>
</dbReference>
<protein>
    <recommendedName>
        <fullName evidence="2">asparagine synthase (glutamine-hydrolyzing)</fullName>
        <ecNumber evidence="2">6.3.5.4</ecNumber>
    </recommendedName>
</protein>
<dbReference type="GO" id="GO:0004066">
    <property type="term" value="F:asparagine synthase (glutamine-hydrolyzing) activity"/>
    <property type="evidence" value="ECO:0007669"/>
    <property type="project" value="UniProtKB-EC"/>
</dbReference>
<accession>A0A1X7KLE9</accession>
<dbReference type="STRING" id="1028.SAMN05661096_02879"/>
<dbReference type="AlphaFoldDB" id="A0A1X7KLE9"/>
<evidence type="ECO:0000259" key="4">
    <source>
        <dbReference type="Pfam" id="PF00733"/>
    </source>
</evidence>
<evidence type="ECO:0000256" key="3">
    <source>
        <dbReference type="ARBA" id="ARBA00048741"/>
    </source>
</evidence>
<dbReference type="RefSeq" id="WP_085518041.1">
    <property type="nucleotide sequence ID" value="NZ_FXAW01000006.1"/>
</dbReference>